<dbReference type="Proteomes" id="UP000627369">
    <property type="component" value="Unassembled WGS sequence"/>
</dbReference>
<dbReference type="GO" id="GO:0005737">
    <property type="term" value="C:cytoplasm"/>
    <property type="evidence" value="ECO:0007669"/>
    <property type="project" value="TreeGrafter"/>
</dbReference>
<name>A0A919KY23_9MICO</name>
<accession>A0A919KY23</accession>
<dbReference type="SUPFAM" id="SSF54211">
    <property type="entry name" value="Ribosomal protein S5 domain 2-like"/>
    <property type="match status" value="1"/>
</dbReference>
<dbReference type="AlphaFoldDB" id="A0A919KY23"/>
<sequence>MHPYARPVDLPSTIARPVDHELVIKKSRFLAHLAPAGSVAEADAVIARLRKELWDARHHCVAMVLGTHADQARSSDDGEPSGTAGVPMLEVLKHREVTDLVAVVTRYFGGVKLGAGGLVRAYSGAVAAALDVAAASGALLRRELLLEVEVAVPHADAGRIDNVLRDWASGHGSLMEPPAYDAVAHLRLLVPRHELETLTADVAAASAGSLSPAVGEARVVDVPVPAGPAARRP</sequence>
<dbReference type="PROSITE" id="PS00910">
    <property type="entry name" value="UPF0029"/>
    <property type="match status" value="1"/>
</dbReference>
<dbReference type="PANTHER" id="PTHR16301:SF20">
    <property type="entry name" value="IMPACT FAMILY MEMBER YIGZ"/>
    <property type="match status" value="1"/>
</dbReference>
<evidence type="ECO:0000256" key="1">
    <source>
        <dbReference type="ARBA" id="ARBA00007665"/>
    </source>
</evidence>
<protein>
    <recommendedName>
        <fullName evidence="2">Impact N-terminal domain-containing protein</fullName>
    </recommendedName>
</protein>
<dbReference type="InterPro" id="IPR023582">
    <property type="entry name" value="Impact"/>
</dbReference>
<organism evidence="3 4">
    <name type="scientific">Promicromonospora soli</name>
    <dbReference type="NCBI Taxonomy" id="2035533"/>
    <lineage>
        <taxon>Bacteria</taxon>
        <taxon>Bacillati</taxon>
        <taxon>Actinomycetota</taxon>
        <taxon>Actinomycetes</taxon>
        <taxon>Micrococcales</taxon>
        <taxon>Promicromonosporaceae</taxon>
        <taxon>Promicromonospora</taxon>
    </lineage>
</organism>
<dbReference type="Pfam" id="PF01205">
    <property type="entry name" value="Impact_N"/>
    <property type="match status" value="1"/>
</dbReference>
<dbReference type="InterPro" id="IPR001498">
    <property type="entry name" value="Impact_N"/>
</dbReference>
<reference evidence="3" key="1">
    <citation type="journal article" date="2014" name="Int. J. Syst. Evol. Microbiol.">
        <title>Complete genome sequence of Corynebacterium casei LMG S-19264T (=DSM 44701T), isolated from a smear-ripened cheese.</title>
        <authorList>
            <consortium name="US DOE Joint Genome Institute (JGI-PGF)"/>
            <person name="Walter F."/>
            <person name="Albersmeier A."/>
            <person name="Kalinowski J."/>
            <person name="Ruckert C."/>
        </authorList>
    </citation>
    <scope>NUCLEOTIDE SEQUENCE</scope>
    <source>
        <strain evidence="3">CGMCC 4.7398</strain>
    </source>
</reference>
<dbReference type="PANTHER" id="PTHR16301">
    <property type="entry name" value="IMPACT-RELATED"/>
    <property type="match status" value="1"/>
</dbReference>
<reference evidence="3" key="2">
    <citation type="submission" date="2020-09" db="EMBL/GenBank/DDBJ databases">
        <authorList>
            <person name="Sun Q."/>
            <person name="Zhou Y."/>
        </authorList>
    </citation>
    <scope>NUCLEOTIDE SEQUENCE</scope>
    <source>
        <strain evidence="3">CGMCC 4.7398</strain>
    </source>
</reference>
<dbReference type="Gene3D" id="3.30.230.30">
    <property type="entry name" value="Impact, N-terminal domain"/>
    <property type="match status" value="1"/>
</dbReference>
<proteinExistence type="inferred from homology"/>
<evidence type="ECO:0000313" key="3">
    <source>
        <dbReference type="EMBL" id="GHH77515.1"/>
    </source>
</evidence>
<evidence type="ECO:0000313" key="4">
    <source>
        <dbReference type="Proteomes" id="UP000627369"/>
    </source>
</evidence>
<gene>
    <name evidence="3" type="ORF">GCM10017772_38700</name>
</gene>
<keyword evidence="4" id="KW-1185">Reference proteome</keyword>
<comment type="similarity">
    <text evidence="1">Belongs to the IMPACT family.</text>
</comment>
<dbReference type="GO" id="GO:0006446">
    <property type="term" value="P:regulation of translational initiation"/>
    <property type="evidence" value="ECO:0007669"/>
    <property type="project" value="TreeGrafter"/>
</dbReference>
<evidence type="ECO:0000259" key="2">
    <source>
        <dbReference type="Pfam" id="PF01205"/>
    </source>
</evidence>
<feature type="domain" description="Impact N-terminal" evidence="2">
    <location>
        <begin position="25"/>
        <end position="130"/>
    </location>
</feature>
<dbReference type="EMBL" id="BNAS01000006">
    <property type="protein sequence ID" value="GHH77515.1"/>
    <property type="molecule type" value="Genomic_DNA"/>
</dbReference>
<comment type="caution">
    <text evidence="3">The sequence shown here is derived from an EMBL/GenBank/DDBJ whole genome shotgun (WGS) entry which is preliminary data.</text>
</comment>
<dbReference type="InterPro" id="IPR036956">
    <property type="entry name" value="Impact_N_sf"/>
</dbReference>
<dbReference type="InterPro" id="IPR020568">
    <property type="entry name" value="Ribosomal_Su5_D2-typ_SF"/>
</dbReference>
<dbReference type="InterPro" id="IPR020569">
    <property type="entry name" value="UPF0029_Impact_CS"/>
</dbReference>